<keyword evidence="2 5" id="KW-0808">Transferase</keyword>
<dbReference type="EMBL" id="VMNH01000009">
    <property type="protein sequence ID" value="TVO75172.1"/>
    <property type="molecule type" value="Genomic_DNA"/>
</dbReference>
<gene>
    <name evidence="5" type="ORF">FHP88_09160</name>
</gene>
<feature type="domain" description="Acetyl-CoA hydrolase/transferase N-terminal" evidence="3">
    <location>
        <begin position="24"/>
        <end position="197"/>
    </location>
</feature>
<dbReference type="GO" id="GO:0008775">
    <property type="term" value="F:acetate CoA-transferase activity"/>
    <property type="evidence" value="ECO:0007669"/>
    <property type="project" value="InterPro"/>
</dbReference>
<evidence type="ECO:0000313" key="5">
    <source>
        <dbReference type="EMBL" id="TVO75172.1"/>
    </source>
</evidence>
<dbReference type="Gene3D" id="3.40.1080.20">
    <property type="entry name" value="Acetyl-CoA hydrolase/transferase C-terminal domain"/>
    <property type="match status" value="1"/>
</dbReference>
<protein>
    <submittedName>
        <fullName evidence="5">Acetyl-CoA hydrolase/transferase family protein</fullName>
    </submittedName>
</protein>
<dbReference type="PANTHER" id="PTHR21432:SF20">
    <property type="entry name" value="ACETYL-COA HYDROLASE"/>
    <property type="match status" value="1"/>
</dbReference>
<dbReference type="Gene3D" id="3.40.1080.10">
    <property type="entry name" value="Glutaconate Coenzyme A-transferase"/>
    <property type="match status" value="1"/>
</dbReference>
<feature type="domain" description="Acetyl-CoA hydrolase/transferase C-terminal" evidence="4">
    <location>
        <begin position="288"/>
        <end position="439"/>
    </location>
</feature>
<dbReference type="Proteomes" id="UP000316649">
    <property type="component" value="Unassembled WGS sequence"/>
</dbReference>
<comment type="similarity">
    <text evidence="1">Belongs to the acetyl-CoA hydrolase/transferase family.</text>
</comment>
<dbReference type="GO" id="GO:0006083">
    <property type="term" value="P:acetate metabolic process"/>
    <property type="evidence" value="ECO:0007669"/>
    <property type="project" value="InterPro"/>
</dbReference>
<keyword evidence="6" id="KW-1185">Reference proteome</keyword>
<dbReference type="Gene3D" id="3.30.750.70">
    <property type="entry name" value="4-hydroxybutyrate coenzyme like domains"/>
    <property type="match status" value="1"/>
</dbReference>
<dbReference type="InterPro" id="IPR003702">
    <property type="entry name" value="ActCoA_hydro_N"/>
</dbReference>
<dbReference type="OrthoDB" id="9801795at2"/>
<dbReference type="InterPro" id="IPR037171">
    <property type="entry name" value="NagB/RpiA_transferase-like"/>
</dbReference>
<dbReference type="InterPro" id="IPR046433">
    <property type="entry name" value="ActCoA_hydro"/>
</dbReference>
<dbReference type="InterPro" id="IPR038460">
    <property type="entry name" value="AcetylCoA_hyd_C_sf"/>
</dbReference>
<evidence type="ECO:0000313" key="6">
    <source>
        <dbReference type="Proteomes" id="UP000316649"/>
    </source>
</evidence>
<reference evidence="5 6" key="1">
    <citation type="submission" date="2019-07" db="EMBL/GenBank/DDBJ databases">
        <title>The pathways for chlorine oxyanion respiration interact through the shared metabolite chlorate.</title>
        <authorList>
            <person name="Barnum T.P."/>
            <person name="Cheng Y."/>
            <person name="Hill K.A."/>
            <person name="Lucas L.N."/>
            <person name="Carlson H.K."/>
            <person name="Coates J.D."/>
        </authorList>
    </citation>
    <scope>NUCLEOTIDE SEQUENCE [LARGE SCALE GENOMIC DNA]</scope>
    <source>
        <strain evidence="5 6">BK-1</strain>
    </source>
</reference>
<dbReference type="Pfam" id="PF02550">
    <property type="entry name" value="AcetylCoA_hydro"/>
    <property type="match status" value="1"/>
</dbReference>
<evidence type="ECO:0000256" key="1">
    <source>
        <dbReference type="ARBA" id="ARBA00009632"/>
    </source>
</evidence>
<keyword evidence="5" id="KW-0378">Hydrolase</keyword>
<evidence type="ECO:0000256" key="2">
    <source>
        <dbReference type="ARBA" id="ARBA00022679"/>
    </source>
</evidence>
<name>A0A558E1Q3_9GAMM</name>
<organism evidence="5 6">
    <name type="scientific">Sedimenticola selenatireducens</name>
    <dbReference type="NCBI Taxonomy" id="191960"/>
    <lineage>
        <taxon>Bacteria</taxon>
        <taxon>Pseudomonadati</taxon>
        <taxon>Pseudomonadota</taxon>
        <taxon>Gammaproteobacteria</taxon>
        <taxon>Chromatiales</taxon>
        <taxon>Sedimenticolaceae</taxon>
        <taxon>Sedimenticola</taxon>
    </lineage>
</organism>
<dbReference type="AlphaFoldDB" id="A0A558E1Q3"/>
<dbReference type="Pfam" id="PF13336">
    <property type="entry name" value="AcetylCoA_hyd_C"/>
    <property type="match status" value="1"/>
</dbReference>
<proteinExistence type="inferred from homology"/>
<dbReference type="SUPFAM" id="SSF100950">
    <property type="entry name" value="NagB/RpiA/CoA transferase-like"/>
    <property type="match status" value="2"/>
</dbReference>
<comment type="caution">
    <text evidence="5">The sequence shown here is derived from an EMBL/GenBank/DDBJ whole genome shotgun (WGS) entry which is preliminary data.</text>
</comment>
<accession>A0A558E1Q3</accession>
<dbReference type="PANTHER" id="PTHR21432">
    <property type="entry name" value="ACETYL-COA HYDROLASE-RELATED"/>
    <property type="match status" value="1"/>
</dbReference>
<sequence>MIHFWLCGAILRFIIGTGNSKLTTKLYKNAADALEVLESGQRVFIHGASSTPLRLIEGLVGHADRLRNVEIMHLHTFGDACYADQRYAESFRVANLFVGGNMRPYYDGDRVDYLPCFLSEIPALFRSGQRPIDVALMHLSPPDKHGFCTLGCSVDVALEALLTAKTVIAQINPRMPRVHGDGFVHISRVDHYIEVDEPIPEVAPAILGDVELAIGRNAAGLIEDGATLQMGIGGIPDAVLKALHGHRHLGVHTEMWSDGLLDLIEAGAVDNSRKKTHRGKTVSGFIMGTQRVYDFIDDDPSVIQARIDWVNSPHEIAKNPKVTAINSAIEVDLTGQVCADSIGHRIISGVGGQMDFIRGASLSQGGKPIIALPSRTRKGRSRLVSALNSGAGVVTTRSHVHYIVTEYGVANLFGRTLNERAEALIAIAHPDDREQLSREWREIRAS</sequence>
<evidence type="ECO:0000259" key="3">
    <source>
        <dbReference type="Pfam" id="PF02550"/>
    </source>
</evidence>
<dbReference type="GO" id="GO:0016787">
    <property type="term" value="F:hydrolase activity"/>
    <property type="evidence" value="ECO:0007669"/>
    <property type="project" value="UniProtKB-KW"/>
</dbReference>
<evidence type="ECO:0000259" key="4">
    <source>
        <dbReference type="Pfam" id="PF13336"/>
    </source>
</evidence>
<dbReference type="InterPro" id="IPR026888">
    <property type="entry name" value="AcetylCoA_hyd_C"/>
</dbReference>